<dbReference type="SUPFAM" id="SSF51338">
    <property type="entry name" value="Composite domain of metallo-dependent hydrolases"/>
    <property type="match status" value="1"/>
</dbReference>
<sequence length="478" mass="51134">MSARASPGAVMPNRYHRVLVVVAVGALAMATSACRADRARSGESSSAAVGSSLVALRGVRVVDGSGGPPIENATVVLEGERVREVGPNVTVPKGARVVDLGGTTMVPGLVSDHSHLGMVDGTRASVANETRANILRQLRQYEAYGVTTVTSLGLNGPVFYELQPDLHRGALPGADVFGADRGIGVPSGAPPVEAGTENLYRVETPEQAVAAVRDSATRHPDLVKIWVDDFHGSLHQKMSPEIQRAVIDEAHRLGLRVAAHVYYLDDARRLVQEGVDILAHGVRDRAVDDAFVKLLRDKKTWYIPTLGLDESFYLFAEAPPFTREMWVRHALQPALAAQFDDPAWRASVLADAKKLKADKDSVANNLANVKKLYDGGVAIGFGTDSGATPLRIPGFAELHEVALMVKAGLPPVQAIRIATSRAAELLGHPDRGMLAPGKLADFVIVEGDPTKDVDDLTRIVEVWHRGRKVSGALSSFQP</sequence>
<evidence type="ECO:0000259" key="1">
    <source>
        <dbReference type="Pfam" id="PF01979"/>
    </source>
</evidence>
<dbReference type="KEGG" id="llu:AKJ09_07214"/>
<reference evidence="2 3" key="1">
    <citation type="submission" date="2015-08" db="EMBL/GenBank/DDBJ databases">
        <authorList>
            <person name="Babu N.S."/>
            <person name="Beckwith C.J."/>
            <person name="Beseler K.G."/>
            <person name="Brison A."/>
            <person name="Carone J.V."/>
            <person name="Caskin T.P."/>
            <person name="Diamond M."/>
            <person name="Durham M.E."/>
            <person name="Foxe J.M."/>
            <person name="Go M."/>
            <person name="Henderson B.A."/>
            <person name="Jones I.B."/>
            <person name="McGettigan J.A."/>
            <person name="Micheletti S.J."/>
            <person name="Nasrallah M.E."/>
            <person name="Ortiz D."/>
            <person name="Piller C.R."/>
            <person name="Privatt S.R."/>
            <person name="Schneider S.L."/>
            <person name="Sharp S."/>
            <person name="Smith T.C."/>
            <person name="Stanton J.D."/>
            <person name="Ullery H.E."/>
            <person name="Wilson R.J."/>
            <person name="Serrano M.G."/>
            <person name="Buck G."/>
            <person name="Lee V."/>
            <person name="Wang Y."/>
            <person name="Carvalho R."/>
            <person name="Voegtly L."/>
            <person name="Shi R."/>
            <person name="Duckworth R."/>
            <person name="Johnson A."/>
            <person name="Loviza R."/>
            <person name="Walstead R."/>
            <person name="Shah Z."/>
            <person name="Kiflezghi M."/>
            <person name="Wade K."/>
            <person name="Ball S.L."/>
            <person name="Bradley K.W."/>
            <person name="Asai D.J."/>
            <person name="Bowman C.A."/>
            <person name="Russell D.A."/>
            <person name="Pope W.H."/>
            <person name="Jacobs-Sera D."/>
            <person name="Hendrix R.W."/>
            <person name="Hatfull G.F."/>
        </authorList>
    </citation>
    <scope>NUCLEOTIDE SEQUENCE [LARGE SCALE GENOMIC DNA]</scope>
    <source>
        <strain evidence="2 3">DSM 27648</strain>
    </source>
</reference>
<dbReference type="PANTHER" id="PTHR43135:SF3">
    <property type="entry name" value="ALPHA-D-RIBOSE 1-METHYLPHOSPHONATE 5-TRIPHOSPHATE DIPHOSPHATASE"/>
    <property type="match status" value="1"/>
</dbReference>
<dbReference type="SUPFAM" id="SSF51556">
    <property type="entry name" value="Metallo-dependent hydrolases"/>
    <property type="match status" value="1"/>
</dbReference>
<evidence type="ECO:0000313" key="3">
    <source>
        <dbReference type="Proteomes" id="UP000064967"/>
    </source>
</evidence>
<organism evidence="2 3">
    <name type="scientific">Labilithrix luteola</name>
    <dbReference type="NCBI Taxonomy" id="1391654"/>
    <lineage>
        <taxon>Bacteria</taxon>
        <taxon>Pseudomonadati</taxon>
        <taxon>Myxococcota</taxon>
        <taxon>Polyangia</taxon>
        <taxon>Polyangiales</taxon>
        <taxon>Labilitrichaceae</taxon>
        <taxon>Labilithrix</taxon>
    </lineage>
</organism>
<dbReference type="PATRIC" id="fig|1391654.3.peg.7325"/>
<protein>
    <recommendedName>
        <fullName evidence="1">Amidohydrolase-related domain-containing protein</fullName>
    </recommendedName>
</protein>
<name>A0A0K1Q3Y9_9BACT</name>
<dbReference type="PROSITE" id="PS51257">
    <property type="entry name" value="PROKAR_LIPOPROTEIN"/>
    <property type="match status" value="1"/>
</dbReference>
<gene>
    <name evidence="2" type="ORF">AKJ09_07214</name>
</gene>
<dbReference type="InterPro" id="IPR057744">
    <property type="entry name" value="OTAase-like"/>
</dbReference>
<accession>A0A0K1Q3Y9</accession>
<dbReference type="InterPro" id="IPR011059">
    <property type="entry name" value="Metal-dep_hydrolase_composite"/>
</dbReference>
<dbReference type="AlphaFoldDB" id="A0A0K1Q3Y9"/>
<dbReference type="EMBL" id="CP012333">
    <property type="protein sequence ID" value="AKV00551.1"/>
    <property type="molecule type" value="Genomic_DNA"/>
</dbReference>
<dbReference type="Gene3D" id="3.20.20.140">
    <property type="entry name" value="Metal-dependent hydrolases"/>
    <property type="match status" value="1"/>
</dbReference>
<dbReference type="STRING" id="1391654.AKJ09_07214"/>
<keyword evidence="3" id="KW-1185">Reference proteome</keyword>
<dbReference type="Pfam" id="PF01979">
    <property type="entry name" value="Amidohydro_1"/>
    <property type="match status" value="1"/>
</dbReference>
<dbReference type="GO" id="GO:0016810">
    <property type="term" value="F:hydrolase activity, acting on carbon-nitrogen (but not peptide) bonds"/>
    <property type="evidence" value="ECO:0007669"/>
    <property type="project" value="InterPro"/>
</dbReference>
<dbReference type="Gene3D" id="2.30.40.10">
    <property type="entry name" value="Urease, subunit C, domain 1"/>
    <property type="match status" value="1"/>
</dbReference>
<dbReference type="CDD" id="cd01299">
    <property type="entry name" value="Met_dep_hydrolase_A"/>
    <property type="match status" value="1"/>
</dbReference>
<dbReference type="PANTHER" id="PTHR43135">
    <property type="entry name" value="ALPHA-D-RIBOSE 1-METHYLPHOSPHONATE 5-TRIPHOSPHATE DIPHOSPHATASE"/>
    <property type="match status" value="1"/>
</dbReference>
<proteinExistence type="predicted"/>
<dbReference type="InterPro" id="IPR051781">
    <property type="entry name" value="Metallo-dep_Hydrolase"/>
</dbReference>
<feature type="domain" description="Amidohydrolase-related" evidence="1">
    <location>
        <begin position="105"/>
        <end position="467"/>
    </location>
</feature>
<dbReference type="Proteomes" id="UP000064967">
    <property type="component" value="Chromosome"/>
</dbReference>
<dbReference type="InterPro" id="IPR032466">
    <property type="entry name" value="Metal_Hydrolase"/>
</dbReference>
<dbReference type="InterPro" id="IPR006680">
    <property type="entry name" value="Amidohydro-rel"/>
</dbReference>
<evidence type="ECO:0000313" key="2">
    <source>
        <dbReference type="EMBL" id="AKV00551.1"/>
    </source>
</evidence>